<keyword evidence="3" id="KW-1185">Reference proteome</keyword>
<dbReference type="VEuPathDB" id="MicrosporidiaDB:TUBRATIS_25810"/>
<comment type="caution">
    <text evidence="2">The sequence shown here is derived from an EMBL/GenBank/DDBJ whole genome shotgun (WGS) entry which is preliminary data.</text>
</comment>
<proteinExistence type="predicted"/>
<accession>A0A437AIL8</accession>
<keyword evidence="1" id="KW-0812">Transmembrane</keyword>
<evidence type="ECO:0000313" key="2">
    <source>
        <dbReference type="EMBL" id="RVD90984.1"/>
    </source>
</evidence>
<feature type="transmembrane region" description="Helical" evidence="1">
    <location>
        <begin position="7"/>
        <end position="34"/>
    </location>
</feature>
<evidence type="ECO:0000313" key="3">
    <source>
        <dbReference type="Proteomes" id="UP000282876"/>
    </source>
</evidence>
<reference evidence="2 3" key="1">
    <citation type="submission" date="2018-10" db="EMBL/GenBank/DDBJ databases">
        <title>Draft genome sequence of the microsporidian Tubulinosema ratisbonensis.</title>
        <authorList>
            <person name="Polonais V."/>
            <person name="Peyretaillade E."/>
            <person name="Niehus S."/>
            <person name="Wawrzyniak I."/>
            <person name="Franchet A."/>
            <person name="Gaspin C."/>
            <person name="Reichstadt M."/>
            <person name="Belser C."/>
            <person name="Labadie K."/>
            <person name="Delbac F."/>
            <person name="Ferrandon D."/>
        </authorList>
    </citation>
    <scope>NUCLEOTIDE SEQUENCE [LARGE SCALE GENOMIC DNA]</scope>
    <source>
        <strain evidence="2 3">Franzen</strain>
    </source>
</reference>
<keyword evidence="1" id="KW-1133">Transmembrane helix</keyword>
<dbReference type="Proteomes" id="UP000282876">
    <property type="component" value="Unassembled WGS sequence"/>
</dbReference>
<protein>
    <submittedName>
        <fullName evidence="2">Uncharacterized protein</fullName>
    </submittedName>
</protein>
<name>A0A437AIL8_9MICR</name>
<sequence length="51" mass="5914">PPLSKKIFTFFTFVCIYLLFFLSCKINVFPLFFISSTTYGPSYNLLSFVNS</sequence>
<gene>
    <name evidence="2" type="ORF">TUBRATIS_25810</name>
</gene>
<dbReference type="AlphaFoldDB" id="A0A437AIL8"/>
<organism evidence="2 3">
    <name type="scientific">Tubulinosema ratisbonensis</name>
    <dbReference type="NCBI Taxonomy" id="291195"/>
    <lineage>
        <taxon>Eukaryota</taxon>
        <taxon>Fungi</taxon>
        <taxon>Fungi incertae sedis</taxon>
        <taxon>Microsporidia</taxon>
        <taxon>Tubulinosematoidea</taxon>
        <taxon>Tubulinosematidae</taxon>
        <taxon>Tubulinosema</taxon>
    </lineage>
</organism>
<dbReference type="EMBL" id="RCSS01000699">
    <property type="protein sequence ID" value="RVD90984.1"/>
    <property type="molecule type" value="Genomic_DNA"/>
</dbReference>
<keyword evidence="1" id="KW-0472">Membrane</keyword>
<evidence type="ECO:0000256" key="1">
    <source>
        <dbReference type="SAM" id="Phobius"/>
    </source>
</evidence>
<feature type="non-terminal residue" evidence="2">
    <location>
        <position position="1"/>
    </location>
</feature>